<dbReference type="AlphaFoldDB" id="A0AAV4FUA2"/>
<feature type="chain" id="PRO_5043921137" evidence="1">
    <location>
        <begin position="28"/>
        <end position="139"/>
    </location>
</feature>
<sequence>MLPLVPTFNNLLCFCLFFFSDPTLGCAYILSREAAERVVWLFPFYPRMIIEDAFLTGVLAREAGVQHFSFAHKWYFAEFYTRITDWCSFLRDELISMTGVDSRNQRLSLWASHISNRWQCQTKDMADLTESCWQEFPVP</sequence>
<protein>
    <submittedName>
        <fullName evidence="2">Hexosyltransferase</fullName>
    </submittedName>
</protein>
<reference evidence="2 3" key="1">
    <citation type="journal article" date="2021" name="Elife">
        <title>Chloroplast acquisition without the gene transfer in kleptoplastic sea slugs, Plakobranchus ocellatus.</title>
        <authorList>
            <person name="Maeda T."/>
            <person name="Takahashi S."/>
            <person name="Yoshida T."/>
            <person name="Shimamura S."/>
            <person name="Takaki Y."/>
            <person name="Nagai Y."/>
            <person name="Toyoda A."/>
            <person name="Suzuki Y."/>
            <person name="Arimoto A."/>
            <person name="Ishii H."/>
            <person name="Satoh N."/>
            <person name="Nishiyama T."/>
            <person name="Hasebe M."/>
            <person name="Maruyama T."/>
            <person name="Minagawa J."/>
            <person name="Obokata J."/>
            <person name="Shigenobu S."/>
        </authorList>
    </citation>
    <scope>NUCLEOTIDE SEQUENCE [LARGE SCALE GENOMIC DNA]</scope>
</reference>
<accession>A0AAV4FUA2</accession>
<evidence type="ECO:0000313" key="3">
    <source>
        <dbReference type="Proteomes" id="UP000762676"/>
    </source>
</evidence>
<evidence type="ECO:0000256" key="1">
    <source>
        <dbReference type="SAM" id="SignalP"/>
    </source>
</evidence>
<proteinExistence type="predicted"/>
<name>A0AAV4FUA2_9GAST</name>
<gene>
    <name evidence="2" type="ORF">ElyMa_000488100</name>
</gene>
<feature type="signal peptide" evidence="1">
    <location>
        <begin position="1"/>
        <end position="27"/>
    </location>
</feature>
<keyword evidence="1" id="KW-0732">Signal</keyword>
<evidence type="ECO:0000313" key="2">
    <source>
        <dbReference type="EMBL" id="GFR76644.1"/>
    </source>
</evidence>
<organism evidence="2 3">
    <name type="scientific">Elysia marginata</name>
    <dbReference type="NCBI Taxonomy" id="1093978"/>
    <lineage>
        <taxon>Eukaryota</taxon>
        <taxon>Metazoa</taxon>
        <taxon>Spiralia</taxon>
        <taxon>Lophotrochozoa</taxon>
        <taxon>Mollusca</taxon>
        <taxon>Gastropoda</taxon>
        <taxon>Heterobranchia</taxon>
        <taxon>Euthyneura</taxon>
        <taxon>Panpulmonata</taxon>
        <taxon>Sacoglossa</taxon>
        <taxon>Placobranchoidea</taxon>
        <taxon>Plakobranchidae</taxon>
        <taxon>Elysia</taxon>
    </lineage>
</organism>
<dbReference type="Proteomes" id="UP000762676">
    <property type="component" value="Unassembled WGS sequence"/>
</dbReference>
<dbReference type="EMBL" id="BMAT01000935">
    <property type="protein sequence ID" value="GFR76644.1"/>
    <property type="molecule type" value="Genomic_DNA"/>
</dbReference>
<comment type="caution">
    <text evidence="2">The sequence shown here is derived from an EMBL/GenBank/DDBJ whole genome shotgun (WGS) entry which is preliminary data.</text>
</comment>
<keyword evidence="3" id="KW-1185">Reference proteome</keyword>